<dbReference type="Proteomes" id="UP000469890">
    <property type="component" value="Unassembled WGS sequence"/>
</dbReference>
<proteinExistence type="predicted"/>
<organism evidence="1 2">
    <name type="scientific">Mucor circinelloides f. lusitanicus</name>
    <name type="common">Mucor racemosus var. lusitanicus</name>
    <dbReference type="NCBI Taxonomy" id="29924"/>
    <lineage>
        <taxon>Eukaryota</taxon>
        <taxon>Fungi</taxon>
        <taxon>Fungi incertae sedis</taxon>
        <taxon>Mucoromycota</taxon>
        <taxon>Mucoromycotina</taxon>
        <taxon>Mucoromycetes</taxon>
        <taxon>Mucorales</taxon>
        <taxon>Mucorineae</taxon>
        <taxon>Mucoraceae</taxon>
        <taxon>Mucor</taxon>
    </lineage>
</organism>
<protein>
    <submittedName>
        <fullName evidence="1">Uncharacterized protein</fullName>
    </submittedName>
</protein>
<reference evidence="1 2" key="1">
    <citation type="submission" date="2019-09" db="EMBL/GenBank/DDBJ databases">
        <authorList>
            <consortium name="DOE Joint Genome Institute"/>
            <person name="Mondo S.J."/>
            <person name="Navarro-Mendoza M.I."/>
            <person name="Perez-Arques C."/>
            <person name="Panchal S."/>
            <person name="Nicolas F.E."/>
            <person name="Ganguly P."/>
            <person name="Pangilinan J."/>
            <person name="Grigoriev I."/>
            <person name="Heitman J."/>
            <person name="Sanya K."/>
            <person name="Garre V."/>
        </authorList>
    </citation>
    <scope>NUCLEOTIDE SEQUENCE [LARGE SCALE GENOMIC DNA]</scope>
    <source>
        <strain evidence="1 2">MU402</strain>
    </source>
</reference>
<evidence type="ECO:0000313" key="2">
    <source>
        <dbReference type="Proteomes" id="UP000469890"/>
    </source>
</evidence>
<name>A0A8H4BJ11_MUCCL</name>
<evidence type="ECO:0000313" key="1">
    <source>
        <dbReference type="EMBL" id="KAF1802980.1"/>
    </source>
</evidence>
<dbReference type="EMBL" id="JAAECE010000003">
    <property type="protein sequence ID" value="KAF1802980.1"/>
    <property type="molecule type" value="Genomic_DNA"/>
</dbReference>
<dbReference type="AlphaFoldDB" id="A0A8H4BJ11"/>
<sequence length="350" mass="39807">FMNFKRAIAGITTNQLLFIEPSMHELLALSNTLLLCTSQHSPLCIDTFTEDLLDNLNKDLLTKCMDFKVDISDDACIKLARIIDNLAKNDAEIELLMLGKSLCPLGRSLRKAIVDSMRHLPLIAIKNKQTIGECELFTVHFDPILTSLYSEPDRKVLLHWSNVMSDENGEIRPDATISKLQQRDFGSSLGYGQIKIARPTIDNLALCHDLCWKQCTIDANSLEAALTFQVHGLRITFFLTRLRHDGIYVMQELSQFTFPRSLEEIAYLKLQNTMESNKASYSSQNSTGGATFVSLKNMRTLLILTDTFCADLFVTLTHSWQLKRLPTHPSIYSLIDSTKNRHRFRALRFD</sequence>
<feature type="non-terminal residue" evidence="1">
    <location>
        <position position="350"/>
    </location>
</feature>
<accession>A0A8H4BJ11</accession>
<comment type="caution">
    <text evidence="1">The sequence shown here is derived from an EMBL/GenBank/DDBJ whole genome shotgun (WGS) entry which is preliminary data.</text>
</comment>
<gene>
    <name evidence="1" type="ORF">FB192DRAFT_1279046</name>
</gene>